<proteinExistence type="predicted"/>
<feature type="coiled-coil region" evidence="1">
    <location>
        <begin position="277"/>
        <end position="304"/>
    </location>
</feature>
<feature type="region of interest" description="Disordered" evidence="2">
    <location>
        <begin position="1"/>
        <end position="20"/>
    </location>
</feature>
<reference evidence="3" key="1">
    <citation type="submission" date="2022-11" db="EMBL/GenBank/DDBJ databases">
        <title>Genome Sequence of Cubamyces cubensis.</title>
        <authorList>
            <person name="Buettner E."/>
        </authorList>
    </citation>
    <scope>NUCLEOTIDE SEQUENCE</scope>
    <source>
        <strain evidence="3">MPL-01</strain>
    </source>
</reference>
<comment type="caution">
    <text evidence="3">The sequence shown here is derived from an EMBL/GenBank/DDBJ whole genome shotgun (WGS) entry which is preliminary data.</text>
</comment>
<evidence type="ECO:0000256" key="1">
    <source>
        <dbReference type="SAM" id="Coils"/>
    </source>
</evidence>
<gene>
    <name evidence="3" type="ORF">ONZ51_g11287</name>
</gene>
<evidence type="ECO:0000313" key="4">
    <source>
        <dbReference type="Proteomes" id="UP001215151"/>
    </source>
</evidence>
<keyword evidence="1" id="KW-0175">Coiled coil</keyword>
<dbReference type="SUPFAM" id="SSF58100">
    <property type="entry name" value="Bacterial hemolysins"/>
    <property type="match status" value="1"/>
</dbReference>
<dbReference type="Proteomes" id="UP001215151">
    <property type="component" value="Unassembled WGS sequence"/>
</dbReference>
<organism evidence="3 4">
    <name type="scientific">Trametes cubensis</name>
    <dbReference type="NCBI Taxonomy" id="1111947"/>
    <lineage>
        <taxon>Eukaryota</taxon>
        <taxon>Fungi</taxon>
        <taxon>Dikarya</taxon>
        <taxon>Basidiomycota</taxon>
        <taxon>Agaricomycotina</taxon>
        <taxon>Agaricomycetes</taxon>
        <taxon>Polyporales</taxon>
        <taxon>Polyporaceae</taxon>
        <taxon>Trametes</taxon>
    </lineage>
</organism>
<accession>A0AAD7TKI6</accession>
<keyword evidence="4" id="KW-1185">Reference proteome</keyword>
<sequence>MSLRDDRSDSPPYCYDDGQAHTATDLEDASVDELNTPQVHTSFQSAFQNTNTSLEIRRLNRMISKLRDLFRKLSIDFAGHDEELQRLAIKSKRKNRGGTPLLRPRWDNLYDRFRTLLDDSHKNATTASAALRMYLVVFTDETIRSGEYDDIKAEVNNLITTANTGIDSARSFEDNFSKLARDIKAFEDDIRDTIATVQTHGSTVEERLDSTRLRVKELRVCLDGATSKTQMTKEGFACIKCLLIGGLSAAAFLLQVSPDATTAVMHTLAAIYHGVQFVEMLKEVRELKKQIREENKIITNLEKEYEATICLEGSLKRSVETLDRIASKVDAFSGIWHIIKTDMSELRSELASVASTHVPEAVQLLTLKLVITRCVYSKLLQALDEYVRGTIGCEKESDDDNLV</sequence>
<dbReference type="AlphaFoldDB" id="A0AAD7TKI6"/>
<evidence type="ECO:0000313" key="3">
    <source>
        <dbReference type="EMBL" id="KAJ8461833.1"/>
    </source>
</evidence>
<evidence type="ECO:0000256" key="2">
    <source>
        <dbReference type="SAM" id="MobiDB-lite"/>
    </source>
</evidence>
<name>A0AAD7TKI6_9APHY</name>
<dbReference type="Gene3D" id="1.20.1170.10">
    <property type="match status" value="1"/>
</dbReference>
<protein>
    <submittedName>
        <fullName evidence="3">Uncharacterized protein</fullName>
    </submittedName>
</protein>
<dbReference type="EMBL" id="JAPEVG010000520">
    <property type="protein sequence ID" value="KAJ8461833.1"/>
    <property type="molecule type" value="Genomic_DNA"/>
</dbReference>